<evidence type="ECO:0008006" key="3">
    <source>
        <dbReference type="Google" id="ProtNLM"/>
    </source>
</evidence>
<comment type="caution">
    <text evidence="1">The sequence shown here is derived from an EMBL/GenBank/DDBJ whole genome shotgun (WGS) entry which is preliminary data.</text>
</comment>
<name>A0ABT0UWT3_9ACTN</name>
<reference evidence="1" key="1">
    <citation type="submission" date="2022-06" db="EMBL/GenBank/DDBJ databases">
        <title>Genome public.</title>
        <authorList>
            <person name="Sun Q."/>
        </authorList>
    </citation>
    <scope>NUCLEOTIDE SEQUENCE</scope>
    <source>
        <strain evidence="1">CWNU-1</strain>
    </source>
</reference>
<evidence type="ECO:0000313" key="2">
    <source>
        <dbReference type="Proteomes" id="UP001431429"/>
    </source>
</evidence>
<dbReference type="Proteomes" id="UP001431429">
    <property type="component" value="Unassembled WGS sequence"/>
</dbReference>
<sequence>MSVIPPRRLASAAGAALLTLTVAGCSGLGRTAVGPVSYDTAQDRHATIHSPLVRGCHKLASAGAVSVENGSLVDIVLYPTANCSGGDTIYVATMSSDVIAPGAAPWRSFRLIH</sequence>
<organism evidence="1 2">
    <name type="scientific">Streptomyces albipurpureus</name>
    <dbReference type="NCBI Taxonomy" id="2897419"/>
    <lineage>
        <taxon>Bacteria</taxon>
        <taxon>Bacillati</taxon>
        <taxon>Actinomycetota</taxon>
        <taxon>Actinomycetes</taxon>
        <taxon>Kitasatosporales</taxon>
        <taxon>Streptomycetaceae</taxon>
        <taxon>Streptomyces</taxon>
    </lineage>
</organism>
<proteinExistence type="predicted"/>
<accession>A0ABT0UWT3</accession>
<evidence type="ECO:0000313" key="1">
    <source>
        <dbReference type="EMBL" id="MCM2392555.1"/>
    </source>
</evidence>
<dbReference type="RefSeq" id="WP_250922878.1">
    <property type="nucleotide sequence ID" value="NZ_JAMQAW010000041.1"/>
</dbReference>
<keyword evidence="2" id="KW-1185">Reference proteome</keyword>
<protein>
    <recommendedName>
        <fullName evidence="3">Lipoprotein</fullName>
    </recommendedName>
</protein>
<gene>
    <name evidence="1" type="ORF">NBG84_30455</name>
</gene>
<dbReference type="PROSITE" id="PS51257">
    <property type="entry name" value="PROKAR_LIPOPROTEIN"/>
    <property type="match status" value="1"/>
</dbReference>
<dbReference type="EMBL" id="JAMQAW010000041">
    <property type="protein sequence ID" value="MCM2392555.1"/>
    <property type="molecule type" value="Genomic_DNA"/>
</dbReference>